<dbReference type="InterPro" id="IPR001926">
    <property type="entry name" value="TrpB-like_PALP"/>
</dbReference>
<dbReference type="InterPro" id="IPR036052">
    <property type="entry name" value="TrpB-like_PALP_sf"/>
</dbReference>
<keyword evidence="3 6" id="KW-0456">Lyase</keyword>
<evidence type="ECO:0000259" key="5">
    <source>
        <dbReference type="Pfam" id="PF00291"/>
    </source>
</evidence>
<organism evidence="6">
    <name type="scientific">uncultured organism</name>
    <dbReference type="NCBI Taxonomy" id="155900"/>
    <lineage>
        <taxon>unclassified sequences</taxon>
        <taxon>environmental samples</taxon>
    </lineage>
</organism>
<evidence type="ECO:0000256" key="1">
    <source>
        <dbReference type="ARBA" id="ARBA00001933"/>
    </source>
</evidence>
<dbReference type="GO" id="GO:0030170">
    <property type="term" value="F:pyridoxal phosphate binding"/>
    <property type="evidence" value="ECO:0007669"/>
    <property type="project" value="InterPro"/>
</dbReference>
<dbReference type="GO" id="GO:0009097">
    <property type="term" value="P:isoleucine biosynthetic process"/>
    <property type="evidence" value="ECO:0007669"/>
    <property type="project" value="TreeGrafter"/>
</dbReference>
<dbReference type="GO" id="GO:0003941">
    <property type="term" value="F:L-serine ammonia-lyase activity"/>
    <property type="evidence" value="ECO:0007669"/>
    <property type="project" value="TreeGrafter"/>
</dbReference>
<comment type="cofactor">
    <cofactor evidence="1">
        <name>pyridoxal 5'-phosphate</name>
        <dbReference type="ChEBI" id="CHEBI:597326"/>
    </cofactor>
</comment>
<dbReference type="GO" id="GO:0004794">
    <property type="term" value="F:threonine deaminase activity"/>
    <property type="evidence" value="ECO:0007669"/>
    <property type="project" value="TreeGrafter"/>
</dbReference>
<sequence length="372" mass="39575">MKPVVDLPGEEGLIVREGEPGIWRYASVLPPVKMRVSHREGLTPVLESKRIGDEISVDLTYKDETRNPTGSFKDRAGAVMLSVASERSVSQITTASSGNAAGAIALYSLLSDVEANIFMYKPSQQKLSQTLSYGANVYIVDTPDEGTVLSLAEKASSELGWTLLNTTAATNPMVSEGYKTVSYELWEEERSPDWISIPVSSGSLLLGVHRGFSELERIGCMNKIPKLLGVQSSGVQPIVEAFDRGRDFVEPSKRADSIATALSLENPGTSGVETLRSIRSSGGAMVAVEDDSLIETTRNLAAKDGIYSEPSGAISLAGTIEAIEAGIIEEGDSVLCLITGGGLKDPSGFEGEGSPSARVIDNSLSSIKERLE</sequence>
<dbReference type="GO" id="GO:0006567">
    <property type="term" value="P:L-threonine catabolic process"/>
    <property type="evidence" value="ECO:0007669"/>
    <property type="project" value="TreeGrafter"/>
</dbReference>
<dbReference type="InterPro" id="IPR000634">
    <property type="entry name" value="Ser/Thr_deHydtase_PyrdxlP-BS"/>
</dbReference>
<dbReference type="EMBL" id="JX684083">
    <property type="protein sequence ID" value="AGF93141.1"/>
    <property type="molecule type" value="Genomic_DNA"/>
</dbReference>
<name>M1P192_9ZZZZ</name>
<dbReference type="PANTHER" id="PTHR48078">
    <property type="entry name" value="THREONINE DEHYDRATASE, MITOCHONDRIAL-RELATED"/>
    <property type="match status" value="1"/>
</dbReference>
<evidence type="ECO:0000256" key="3">
    <source>
        <dbReference type="ARBA" id="ARBA00023239"/>
    </source>
</evidence>
<protein>
    <submittedName>
        <fullName evidence="6">Threonine synthase</fullName>
        <ecNumber evidence="6">4.2.3.-</ecNumber>
    </submittedName>
</protein>
<dbReference type="EC" id="4.2.3.-" evidence="6"/>
<evidence type="ECO:0000256" key="2">
    <source>
        <dbReference type="ARBA" id="ARBA00022898"/>
    </source>
</evidence>
<dbReference type="Gene3D" id="3.40.50.1100">
    <property type="match status" value="2"/>
</dbReference>
<dbReference type="SUPFAM" id="SSF53686">
    <property type="entry name" value="Tryptophan synthase beta subunit-like PLP-dependent enzymes"/>
    <property type="match status" value="1"/>
</dbReference>
<dbReference type="InterPro" id="IPR050147">
    <property type="entry name" value="Ser/Thr_Dehydratase"/>
</dbReference>
<gene>
    <name evidence="6" type="ORF">FLSS-18_0006</name>
</gene>
<keyword evidence="2" id="KW-0663">Pyridoxal phosphate</keyword>
<proteinExistence type="predicted"/>
<dbReference type="AlphaFoldDB" id="M1P192"/>
<dbReference type="PANTHER" id="PTHR48078:SF6">
    <property type="entry name" value="L-THREONINE DEHYDRATASE CATABOLIC TDCB"/>
    <property type="match status" value="1"/>
</dbReference>
<dbReference type="GO" id="GO:0006565">
    <property type="term" value="P:L-serine catabolic process"/>
    <property type="evidence" value="ECO:0007669"/>
    <property type="project" value="TreeGrafter"/>
</dbReference>
<feature type="region of interest" description="Disordered" evidence="4">
    <location>
        <begin position="347"/>
        <end position="372"/>
    </location>
</feature>
<evidence type="ECO:0000313" key="6">
    <source>
        <dbReference type="EMBL" id="AGF93141.1"/>
    </source>
</evidence>
<dbReference type="Pfam" id="PF00291">
    <property type="entry name" value="PALP"/>
    <property type="match status" value="1"/>
</dbReference>
<accession>M1P192</accession>
<reference evidence="6" key="1">
    <citation type="journal article" date="2013" name="Syst. Appl. Microbiol.">
        <title>New insights into the archaeal diversity of a hypersaline microbial mat obtained by a metagenomic approach.</title>
        <authorList>
            <person name="Lopez-Lopez A."/>
            <person name="Richter M."/>
            <person name="Pena A."/>
            <person name="Tamames J."/>
            <person name="Rossello-Mora R."/>
        </authorList>
    </citation>
    <scope>NUCLEOTIDE SEQUENCE</scope>
</reference>
<feature type="domain" description="Tryptophan synthase beta chain-like PALP" evidence="5">
    <location>
        <begin position="37"/>
        <end position="340"/>
    </location>
</feature>
<evidence type="ECO:0000256" key="4">
    <source>
        <dbReference type="SAM" id="MobiDB-lite"/>
    </source>
</evidence>
<dbReference type="PROSITE" id="PS00165">
    <property type="entry name" value="DEHYDRATASE_SER_THR"/>
    <property type="match status" value="1"/>
</dbReference>